<proteinExistence type="predicted"/>
<dbReference type="Proteomes" id="UP000198948">
    <property type="component" value="Unassembled WGS sequence"/>
</dbReference>
<dbReference type="AlphaFoldDB" id="A0A1H9QIG2"/>
<reference evidence="1 2" key="1">
    <citation type="submission" date="2016-10" db="EMBL/GenBank/DDBJ databases">
        <authorList>
            <person name="de Groot N.N."/>
        </authorList>
    </citation>
    <scope>NUCLEOTIDE SEQUENCE [LARGE SCALE GENOMIC DNA]</scope>
    <source>
        <strain evidence="1 2">DSM 13760</strain>
    </source>
</reference>
<dbReference type="STRING" id="142588.SAMN04488559_10263"/>
<gene>
    <name evidence="1" type="ORF">SAMN04488559_10263</name>
</gene>
<evidence type="ECO:0000313" key="2">
    <source>
        <dbReference type="Proteomes" id="UP000198948"/>
    </source>
</evidence>
<dbReference type="EMBL" id="FOHA01000002">
    <property type="protein sequence ID" value="SER59639.1"/>
    <property type="molecule type" value="Genomic_DNA"/>
</dbReference>
<sequence length="68" mass="8126">MGHTYDFCTSMVGKWCGMIDDAMISVSKEVSDMDFDNVVQREQMEIYLNDYLVICRNFQEDLRSYYFK</sequence>
<organism evidence="1 2">
    <name type="scientific">Isobaculum melis</name>
    <dbReference type="NCBI Taxonomy" id="142588"/>
    <lineage>
        <taxon>Bacteria</taxon>
        <taxon>Bacillati</taxon>
        <taxon>Bacillota</taxon>
        <taxon>Bacilli</taxon>
        <taxon>Lactobacillales</taxon>
        <taxon>Carnobacteriaceae</taxon>
        <taxon>Isobaculum</taxon>
    </lineage>
</organism>
<protein>
    <submittedName>
        <fullName evidence="1">Uncharacterized protein</fullName>
    </submittedName>
</protein>
<keyword evidence="2" id="KW-1185">Reference proteome</keyword>
<dbReference type="RefSeq" id="WP_092649826.1">
    <property type="nucleotide sequence ID" value="NZ_FOHA01000002.1"/>
</dbReference>
<accession>A0A1H9QIG2</accession>
<evidence type="ECO:0000313" key="1">
    <source>
        <dbReference type="EMBL" id="SER59639.1"/>
    </source>
</evidence>
<name>A0A1H9QIG2_9LACT</name>